<evidence type="ECO:0000313" key="2">
    <source>
        <dbReference type="EMBL" id="TKC17013.1"/>
    </source>
</evidence>
<dbReference type="EMBL" id="SWBM01000002">
    <property type="protein sequence ID" value="TKC17013.1"/>
    <property type="molecule type" value="Genomic_DNA"/>
</dbReference>
<comment type="caution">
    <text evidence="2">The sequence shown here is derived from an EMBL/GenBank/DDBJ whole genome shotgun (WGS) entry which is preliminary data.</text>
</comment>
<proteinExistence type="predicted"/>
<accession>A0A4U1D5R4</accession>
<dbReference type="AlphaFoldDB" id="A0A4U1D5R4"/>
<protein>
    <submittedName>
        <fullName evidence="2">Uncharacterized protein</fullName>
    </submittedName>
</protein>
<name>A0A4U1D5R4_9BACI</name>
<organism evidence="2 3">
    <name type="scientific">Robertmurraya kyonggiensis</name>
    <dbReference type="NCBI Taxonomy" id="1037680"/>
    <lineage>
        <taxon>Bacteria</taxon>
        <taxon>Bacillati</taxon>
        <taxon>Bacillota</taxon>
        <taxon>Bacilli</taxon>
        <taxon>Bacillales</taxon>
        <taxon>Bacillaceae</taxon>
        <taxon>Robertmurraya</taxon>
    </lineage>
</organism>
<dbReference type="RefSeq" id="WP_136831505.1">
    <property type="nucleotide sequence ID" value="NZ_SWBM01000002.1"/>
</dbReference>
<keyword evidence="1" id="KW-0472">Membrane</keyword>
<evidence type="ECO:0000313" key="3">
    <source>
        <dbReference type="Proteomes" id="UP000307756"/>
    </source>
</evidence>
<reference evidence="2 3" key="1">
    <citation type="journal article" date="2011" name="J. Microbiol.">
        <title>Bacillus kyonggiensis sp. nov., isolated from soil of a lettuce field.</title>
        <authorList>
            <person name="Dong K."/>
            <person name="Lee S."/>
        </authorList>
    </citation>
    <scope>NUCLEOTIDE SEQUENCE [LARGE SCALE GENOMIC DNA]</scope>
    <source>
        <strain evidence="2 3">NB22</strain>
    </source>
</reference>
<dbReference type="Proteomes" id="UP000307756">
    <property type="component" value="Unassembled WGS sequence"/>
</dbReference>
<dbReference type="OrthoDB" id="5349052at2"/>
<feature type="transmembrane region" description="Helical" evidence="1">
    <location>
        <begin position="12"/>
        <end position="32"/>
    </location>
</feature>
<gene>
    <name evidence="2" type="ORF">FA727_13220</name>
</gene>
<evidence type="ECO:0000256" key="1">
    <source>
        <dbReference type="SAM" id="Phobius"/>
    </source>
</evidence>
<sequence>MGSEIWMKRLLLTTIIIIILPVIGVMGFNYYIDPLWNYSHKNRFNDFQIGFDERQLKTNYINSRSKFDYDSLLIGTSRVTYMNYNEFENEKVFNYSLSSMHIDEYLPYIEYATKKNHKEFDTIYMELYVDSYDGNVKNTNKDSKVYIEKAEDPFYKITSLFSQSTLESSIENFNISKMNLYDGPRSYNRDNVAQTTLSNEAIPRLWMKFKDFFETKPSDSYVYDSEYKQKLMDIRNKYPNTKIVVFTDLMPAEKLKLILSNEAYRNAYERWYRDMVDVFGEVYSFHGYNRITENLDNFFDWFHYYPKIGDEMIHAIQEPSENKDILYIVNENNIEEFFDVVEKGD</sequence>
<keyword evidence="1" id="KW-0812">Transmembrane</keyword>
<keyword evidence="1" id="KW-1133">Transmembrane helix</keyword>
<keyword evidence="3" id="KW-1185">Reference proteome</keyword>